<accession>A0A409YK38</accession>
<comment type="caution">
    <text evidence="1">The sequence shown here is derived from an EMBL/GenBank/DDBJ whole genome shotgun (WGS) entry which is preliminary data.</text>
</comment>
<dbReference type="InParanoid" id="A0A409YK38"/>
<sequence length="161" mass="18906">MWDDSQANPEETKVYDQRQKALENEYWHPLIDKGSYAVKFMNTALSAKGILWSFRTDIHQLQALQLQVELVTQHQTLKGTKAAKEMNDKLDMLYVMVRKELVLQRECRAGLAPDEEVEKRYQELWLALNDIRKDMEKLELGVMDRLKVLIKRVYYGGGQFV</sequence>
<protein>
    <submittedName>
        <fullName evidence="1">Uncharacterized protein</fullName>
    </submittedName>
</protein>
<dbReference type="Proteomes" id="UP000284842">
    <property type="component" value="Unassembled WGS sequence"/>
</dbReference>
<proteinExistence type="predicted"/>
<reference evidence="1 2" key="1">
    <citation type="journal article" date="2018" name="Evol. Lett.">
        <title>Horizontal gene cluster transfer increased hallucinogenic mushroom diversity.</title>
        <authorList>
            <person name="Reynolds H.T."/>
            <person name="Vijayakumar V."/>
            <person name="Gluck-Thaler E."/>
            <person name="Korotkin H.B."/>
            <person name="Matheny P.B."/>
            <person name="Slot J.C."/>
        </authorList>
    </citation>
    <scope>NUCLEOTIDE SEQUENCE [LARGE SCALE GENOMIC DNA]</scope>
    <source>
        <strain evidence="1 2">2629</strain>
    </source>
</reference>
<organism evidence="1 2">
    <name type="scientific">Panaeolus cyanescens</name>
    <dbReference type="NCBI Taxonomy" id="181874"/>
    <lineage>
        <taxon>Eukaryota</taxon>
        <taxon>Fungi</taxon>
        <taxon>Dikarya</taxon>
        <taxon>Basidiomycota</taxon>
        <taxon>Agaricomycotina</taxon>
        <taxon>Agaricomycetes</taxon>
        <taxon>Agaricomycetidae</taxon>
        <taxon>Agaricales</taxon>
        <taxon>Agaricineae</taxon>
        <taxon>Galeropsidaceae</taxon>
        <taxon>Panaeolus</taxon>
    </lineage>
</organism>
<gene>
    <name evidence="1" type="ORF">CVT24_012702</name>
</gene>
<name>A0A409YK38_9AGAR</name>
<evidence type="ECO:0000313" key="2">
    <source>
        <dbReference type="Proteomes" id="UP000284842"/>
    </source>
</evidence>
<dbReference type="AlphaFoldDB" id="A0A409YK38"/>
<keyword evidence="2" id="KW-1185">Reference proteome</keyword>
<evidence type="ECO:0000313" key="1">
    <source>
        <dbReference type="EMBL" id="PPR03433.1"/>
    </source>
</evidence>
<dbReference type="EMBL" id="NHTK01001066">
    <property type="protein sequence ID" value="PPR03433.1"/>
    <property type="molecule type" value="Genomic_DNA"/>
</dbReference>